<dbReference type="AlphaFoldDB" id="A0A2I0AP35"/>
<protein>
    <submittedName>
        <fullName evidence="1">Uncharacterized protein</fullName>
    </submittedName>
</protein>
<keyword evidence="2" id="KW-1185">Reference proteome</keyword>
<dbReference type="OrthoDB" id="1193476at2759"/>
<dbReference type="Proteomes" id="UP000236161">
    <property type="component" value="Unassembled WGS sequence"/>
</dbReference>
<evidence type="ECO:0000313" key="1">
    <source>
        <dbReference type="EMBL" id="PKA57320.1"/>
    </source>
</evidence>
<name>A0A2I0AP35_9ASPA</name>
<evidence type="ECO:0000313" key="2">
    <source>
        <dbReference type="Proteomes" id="UP000236161"/>
    </source>
</evidence>
<gene>
    <name evidence="1" type="ORF">AXF42_Ash002624</name>
</gene>
<proteinExistence type="predicted"/>
<reference evidence="1 2" key="1">
    <citation type="journal article" date="2017" name="Nature">
        <title>The Apostasia genome and the evolution of orchids.</title>
        <authorList>
            <person name="Zhang G.Q."/>
            <person name="Liu K.W."/>
            <person name="Li Z."/>
            <person name="Lohaus R."/>
            <person name="Hsiao Y.Y."/>
            <person name="Niu S.C."/>
            <person name="Wang J.Y."/>
            <person name="Lin Y.C."/>
            <person name="Xu Q."/>
            <person name="Chen L.J."/>
            <person name="Yoshida K."/>
            <person name="Fujiwara S."/>
            <person name="Wang Z.W."/>
            <person name="Zhang Y.Q."/>
            <person name="Mitsuda N."/>
            <person name="Wang M."/>
            <person name="Liu G.H."/>
            <person name="Pecoraro L."/>
            <person name="Huang H.X."/>
            <person name="Xiao X.J."/>
            <person name="Lin M."/>
            <person name="Wu X.Y."/>
            <person name="Wu W.L."/>
            <person name="Chen Y.Y."/>
            <person name="Chang S.B."/>
            <person name="Sakamoto S."/>
            <person name="Ohme-Takagi M."/>
            <person name="Yagi M."/>
            <person name="Zeng S.J."/>
            <person name="Shen C.Y."/>
            <person name="Yeh C.M."/>
            <person name="Luo Y.B."/>
            <person name="Tsai W.C."/>
            <person name="Van de Peer Y."/>
            <person name="Liu Z.J."/>
        </authorList>
    </citation>
    <scope>NUCLEOTIDE SEQUENCE [LARGE SCALE GENOMIC DNA]</scope>
    <source>
        <strain evidence="2">cv. Shenzhen</strain>
        <tissue evidence="1">Stem</tissue>
    </source>
</reference>
<dbReference type="EMBL" id="KZ451969">
    <property type="protein sequence ID" value="PKA57320.1"/>
    <property type="molecule type" value="Genomic_DNA"/>
</dbReference>
<accession>A0A2I0AP35</accession>
<organism evidence="1 2">
    <name type="scientific">Apostasia shenzhenica</name>
    <dbReference type="NCBI Taxonomy" id="1088818"/>
    <lineage>
        <taxon>Eukaryota</taxon>
        <taxon>Viridiplantae</taxon>
        <taxon>Streptophyta</taxon>
        <taxon>Embryophyta</taxon>
        <taxon>Tracheophyta</taxon>
        <taxon>Spermatophyta</taxon>
        <taxon>Magnoliopsida</taxon>
        <taxon>Liliopsida</taxon>
        <taxon>Asparagales</taxon>
        <taxon>Orchidaceae</taxon>
        <taxon>Apostasioideae</taxon>
        <taxon>Apostasia</taxon>
    </lineage>
</organism>
<sequence>MIEKQHEPICNLPPCNVKMQLQSGPCRQQMPTFQIHTKQPQLLRARRSSRCSCRKISSGGGGAPLTAAADVKEAAVSGLPEEEDDIAGIKLLLLDEAAPSLGEDVALAAAPVGVAEPPRPAAFILEAQQQPLLAGASVQREILLGVLFGDHQPVQLPDVARRQGLLKHGLLLEAHRSSFFFLRRPPMAFTAAVGCLPIKTMLGSEW</sequence>